<dbReference type="GO" id="GO:0043565">
    <property type="term" value="F:sequence-specific DNA binding"/>
    <property type="evidence" value="ECO:0007669"/>
    <property type="project" value="InterPro"/>
</dbReference>
<keyword evidence="3" id="KW-0804">Transcription</keyword>
<dbReference type="Pfam" id="PF12833">
    <property type="entry name" value="HTH_18"/>
    <property type="match status" value="1"/>
</dbReference>
<evidence type="ECO:0000256" key="1">
    <source>
        <dbReference type="ARBA" id="ARBA00023015"/>
    </source>
</evidence>
<evidence type="ECO:0000256" key="3">
    <source>
        <dbReference type="ARBA" id="ARBA00023163"/>
    </source>
</evidence>
<dbReference type="InterPro" id="IPR050204">
    <property type="entry name" value="AraC_XylS_family_regulators"/>
</dbReference>
<keyword evidence="2" id="KW-0238">DNA-binding</keyword>
<evidence type="ECO:0000259" key="5">
    <source>
        <dbReference type="PROSITE" id="PS01124"/>
    </source>
</evidence>
<dbReference type="PANTHER" id="PTHR46796:SF2">
    <property type="entry name" value="TRANSCRIPTIONAL REGULATORY PROTEIN"/>
    <property type="match status" value="1"/>
</dbReference>
<gene>
    <name evidence="6" type="ORF">SAMN05216190_13422</name>
</gene>
<dbReference type="Pfam" id="PF02311">
    <property type="entry name" value="AraC_binding"/>
    <property type="match status" value="1"/>
</dbReference>
<dbReference type="PANTHER" id="PTHR46796">
    <property type="entry name" value="HTH-TYPE TRANSCRIPTIONAL ACTIVATOR RHAS-RELATED"/>
    <property type="match status" value="1"/>
</dbReference>
<dbReference type="OrthoDB" id="9814125at2"/>
<accession>A0A1I5VYC1</accession>
<evidence type="ECO:0000256" key="4">
    <source>
        <dbReference type="ARBA" id="ARBA00037345"/>
    </source>
</evidence>
<organism evidence="6 7">
    <name type="scientific">Pseudomonas borbori</name>
    <dbReference type="NCBI Taxonomy" id="289003"/>
    <lineage>
        <taxon>Bacteria</taxon>
        <taxon>Pseudomonadati</taxon>
        <taxon>Pseudomonadota</taxon>
        <taxon>Gammaproteobacteria</taxon>
        <taxon>Pseudomonadales</taxon>
        <taxon>Pseudomonadaceae</taxon>
        <taxon>Pseudomonas</taxon>
    </lineage>
</organism>
<keyword evidence="1" id="KW-0805">Transcription regulation</keyword>
<evidence type="ECO:0000256" key="2">
    <source>
        <dbReference type="ARBA" id="ARBA00023125"/>
    </source>
</evidence>
<keyword evidence="7" id="KW-1185">Reference proteome</keyword>
<dbReference type="SUPFAM" id="SSF51215">
    <property type="entry name" value="Regulatory protein AraC"/>
    <property type="match status" value="1"/>
</dbReference>
<dbReference type="InterPro" id="IPR009057">
    <property type="entry name" value="Homeodomain-like_sf"/>
</dbReference>
<dbReference type="PROSITE" id="PS01124">
    <property type="entry name" value="HTH_ARAC_FAMILY_2"/>
    <property type="match status" value="1"/>
</dbReference>
<dbReference type="InterPro" id="IPR018060">
    <property type="entry name" value="HTH_AraC"/>
</dbReference>
<proteinExistence type="predicted"/>
<dbReference type="RefSeq" id="WP_090504760.1">
    <property type="nucleotide sequence ID" value="NZ_FOWX01000034.1"/>
</dbReference>
<comment type="function">
    <text evidence="4">Regulatory protein of the TOL plasmid xyl operons. XylS activates the xylXYZLTEGFJQKIH operon required for the degradation of toluene, m-xylene and p-xylene.</text>
</comment>
<feature type="domain" description="HTH araC/xylS-type" evidence="5">
    <location>
        <begin position="178"/>
        <end position="277"/>
    </location>
</feature>
<name>A0A1I5VYC1_9PSED</name>
<dbReference type="SMART" id="SM00342">
    <property type="entry name" value="HTH_ARAC"/>
    <property type="match status" value="1"/>
</dbReference>
<protein>
    <submittedName>
        <fullName evidence="6">Transcriptional regulator, AraC family</fullName>
    </submittedName>
</protein>
<dbReference type="InterPro" id="IPR003313">
    <property type="entry name" value="AraC-bd"/>
</dbReference>
<dbReference type="GO" id="GO:0003700">
    <property type="term" value="F:DNA-binding transcription factor activity"/>
    <property type="evidence" value="ECO:0007669"/>
    <property type="project" value="InterPro"/>
</dbReference>
<evidence type="ECO:0000313" key="7">
    <source>
        <dbReference type="Proteomes" id="UP000198784"/>
    </source>
</evidence>
<reference evidence="7" key="1">
    <citation type="submission" date="2016-10" db="EMBL/GenBank/DDBJ databases">
        <authorList>
            <person name="Varghese N."/>
            <person name="Submissions S."/>
        </authorList>
    </citation>
    <scope>NUCLEOTIDE SEQUENCE [LARGE SCALE GENOMIC DNA]</scope>
    <source>
        <strain evidence="7">DSM 17834</strain>
    </source>
</reference>
<dbReference type="InterPro" id="IPR037923">
    <property type="entry name" value="HTH-like"/>
</dbReference>
<sequence>MSVAQRVFHGNFGRVALLNMNKPLVMHTHSECHVLVKVAGDDTFFNVRGRQVPLTDRNAVLVNAWEPHYFDYQAGAGNTLILALYIEPAWLATAQQSLALSSRPDFFAQSSMELSTQNRNLADRLIAEMHSLGLVPQERIEFYLFDLLIQLIEDSSQWRHLCRMGVRTANEYRDARVRKGTDYLLNHLDDLAPIDNAAKFCGLSRAHFYSLFRKDTGMTPNLLLNAARMQRAFSWLDSERSGTLGLLSESLGFSEQGHFTRFFKHHIGASPSQYQRVVDSYPHS</sequence>
<dbReference type="STRING" id="289003.SAMN05216190_13422"/>
<dbReference type="Gene3D" id="1.10.10.60">
    <property type="entry name" value="Homeodomain-like"/>
    <property type="match status" value="1"/>
</dbReference>
<dbReference type="EMBL" id="FOWX01000034">
    <property type="protein sequence ID" value="SFQ12475.1"/>
    <property type="molecule type" value="Genomic_DNA"/>
</dbReference>
<evidence type="ECO:0000313" key="6">
    <source>
        <dbReference type="EMBL" id="SFQ12475.1"/>
    </source>
</evidence>
<dbReference type="SUPFAM" id="SSF46689">
    <property type="entry name" value="Homeodomain-like"/>
    <property type="match status" value="2"/>
</dbReference>
<dbReference type="Proteomes" id="UP000198784">
    <property type="component" value="Unassembled WGS sequence"/>
</dbReference>
<dbReference type="AlphaFoldDB" id="A0A1I5VYC1"/>